<dbReference type="AlphaFoldDB" id="A0A133U677"/>
<proteinExistence type="predicted"/>
<evidence type="ECO:0000313" key="2">
    <source>
        <dbReference type="EMBL" id="KXA89681.1"/>
    </source>
</evidence>
<dbReference type="Proteomes" id="UP000070163">
    <property type="component" value="Unassembled WGS sequence"/>
</dbReference>
<organism evidence="2 3">
    <name type="scientific">candidate division MSBL1 archaeon SCGC-AAA259A05</name>
    <dbReference type="NCBI Taxonomy" id="1698259"/>
    <lineage>
        <taxon>Archaea</taxon>
        <taxon>Methanobacteriati</taxon>
        <taxon>Methanobacteriota</taxon>
        <taxon>candidate division MSBL1</taxon>
    </lineage>
</organism>
<evidence type="ECO:0000256" key="1">
    <source>
        <dbReference type="SAM" id="MobiDB-lite"/>
    </source>
</evidence>
<protein>
    <submittedName>
        <fullName evidence="2">Uncharacterized protein</fullName>
    </submittedName>
</protein>
<evidence type="ECO:0000313" key="3">
    <source>
        <dbReference type="Proteomes" id="UP000070163"/>
    </source>
</evidence>
<comment type="caution">
    <text evidence="2">The sequence shown here is derived from an EMBL/GenBank/DDBJ whole genome shotgun (WGS) entry which is preliminary data.</text>
</comment>
<keyword evidence="3" id="KW-1185">Reference proteome</keyword>
<sequence length="89" mass="9736">MRTIVEGCELQEGCPFFQKAKDMEEETEAGAFFAIYCRGPKEGDCAIKSVADELGWDVVPDNMMPNGNPIPGTGGEEGWPDEVKRRVGP</sequence>
<gene>
    <name evidence="2" type="ORF">AKJ57_05020</name>
</gene>
<reference evidence="2 3" key="1">
    <citation type="journal article" date="2016" name="Sci. Rep.">
        <title>Metabolic traits of an uncultured archaeal lineage -MSBL1- from brine pools of the Red Sea.</title>
        <authorList>
            <person name="Mwirichia R."/>
            <person name="Alam I."/>
            <person name="Rashid M."/>
            <person name="Vinu M."/>
            <person name="Ba-Alawi W."/>
            <person name="Anthony Kamau A."/>
            <person name="Kamanda Ngugi D."/>
            <person name="Goker M."/>
            <person name="Klenk H.P."/>
            <person name="Bajic V."/>
            <person name="Stingl U."/>
        </authorList>
    </citation>
    <scope>NUCLEOTIDE SEQUENCE [LARGE SCALE GENOMIC DNA]</scope>
    <source>
        <strain evidence="2">SCGC-AAA259A05</strain>
    </source>
</reference>
<name>A0A133U677_9EURY</name>
<feature type="region of interest" description="Disordered" evidence="1">
    <location>
        <begin position="62"/>
        <end position="89"/>
    </location>
</feature>
<accession>A0A133U677</accession>
<dbReference type="EMBL" id="LHXJ01000068">
    <property type="protein sequence ID" value="KXA89681.1"/>
    <property type="molecule type" value="Genomic_DNA"/>
</dbReference>